<dbReference type="Proteomes" id="UP001064896">
    <property type="component" value="Chromosome"/>
</dbReference>
<keyword evidence="3 6" id="KW-0812">Transmembrane</keyword>
<dbReference type="PANTHER" id="PTHR42920">
    <property type="entry name" value="OS03G0707200 PROTEIN-RELATED"/>
    <property type="match status" value="1"/>
</dbReference>
<proteinExistence type="predicted"/>
<protein>
    <submittedName>
        <fullName evidence="8">Permease</fullName>
    </submittedName>
</protein>
<reference evidence="8" key="1">
    <citation type="submission" date="2020-05" db="EMBL/GenBank/DDBJ databases">
        <title>Complete genome sequence of Pseudomonas sp. Sm006.</title>
        <authorList>
            <person name="Takeuchi K."/>
            <person name="Someya N."/>
        </authorList>
    </citation>
    <scope>NUCLEOTIDE SEQUENCE</scope>
    <source>
        <strain evidence="8">Sm006</strain>
    </source>
</reference>
<feature type="transmembrane region" description="Helical" evidence="6">
    <location>
        <begin position="201"/>
        <end position="221"/>
    </location>
</feature>
<evidence type="ECO:0000256" key="5">
    <source>
        <dbReference type="ARBA" id="ARBA00023136"/>
    </source>
</evidence>
<feature type="domain" description="EamA" evidence="7">
    <location>
        <begin position="21"/>
        <end position="156"/>
    </location>
</feature>
<dbReference type="InterPro" id="IPR051258">
    <property type="entry name" value="Diverse_Substrate_Transporter"/>
</dbReference>
<feature type="domain" description="EamA" evidence="7">
    <location>
        <begin position="171"/>
        <end position="304"/>
    </location>
</feature>
<comment type="subcellular location">
    <subcellularLocation>
        <location evidence="1">Cell membrane</location>
        <topology evidence="1">Multi-pass membrane protein</topology>
    </subcellularLocation>
</comment>
<evidence type="ECO:0000313" key="8">
    <source>
        <dbReference type="EMBL" id="BCD89063.1"/>
    </source>
</evidence>
<feature type="transmembrane region" description="Helical" evidence="6">
    <location>
        <begin position="117"/>
        <end position="134"/>
    </location>
</feature>
<keyword evidence="9" id="KW-1185">Reference proteome</keyword>
<name>A0ABM7LHJ1_9PSED</name>
<dbReference type="SUPFAM" id="SSF103481">
    <property type="entry name" value="Multidrug resistance efflux transporter EmrE"/>
    <property type="match status" value="2"/>
</dbReference>
<evidence type="ECO:0000256" key="6">
    <source>
        <dbReference type="SAM" id="Phobius"/>
    </source>
</evidence>
<dbReference type="Pfam" id="PF00892">
    <property type="entry name" value="EamA"/>
    <property type="match status" value="2"/>
</dbReference>
<feature type="transmembrane region" description="Helical" evidence="6">
    <location>
        <begin position="50"/>
        <end position="72"/>
    </location>
</feature>
<keyword evidence="4 6" id="KW-1133">Transmembrane helix</keyword>
<sequence>MQTGYLMNALLSLYKRSAANGSLFAVLSAAGFSLKAIFVKLSYAAAPVDAVTLLAMRMGLALPLFAWLLWLSRGAGEVALSGRDWFRVLLLGMFGYYLSSLFDFYGLEYISAGLERLILFTYPTLVLVFQALIFRERPSRRTLLAMGLCYLGLGVALMHDIGSTDMGTQVMIGAAWVFASAVTYALYYLGTGVMVKRIGSMRLAGLAGGASALMVLAHYGVAADFTQLATLPASVWLYTALMALLSTVLPIYWMALAIQRLGTTHTAAVGNLGPVLTILASWALLNEAISAYQLVGLVLVLFGVSRLKAAPPKAVVAEDAALAVPAVVPVGAGRQNAD</sequence>
<dbReference type="InterPro" id="IPR037185">
    <property type="entry name" value="EmrE-like"/>
</dbReference>
<evidence type="ECO:0000256" key="1">
    <source>
        <dbReference type="ARBA" id="ARBA00004651"/>
    </source>
</evidence>
<dbReference type="PANTHER" id="PTHR42920:SF5">
    <property type="entry name" value="EAMA DOMAIN-CONTAINING PROTEIN"/>
    <property type="match status" value="1"/>
</dbReference>
<keyword evidence="5 6" id="KW-0472">Membrane</keyword>
<feature type="transmembrane region" description="Helical" evidence="6">
    <location>
        <begin position="84"/>
        <end position="105"/>
    </location>
</feature>
<evidence type="ECO:0000256" key="2">
    <source>
        <dbReference type="ARBA" id="ARBA00022475"/>
    </source>
</evidence>
<feature type="transmembrane region" description="Helical" evidence="6">
    <location>
        <begin position="291"/>
        <end position="307"/>
    </location>
</feature>
<feature type="transmembrane region" description="Helical" evidence="6">
    <location>
        <begin position="233"/>
        <end position="255"/>
    </location>
</feature>
<accession>A0ABM7LHJ1</accession>
<evidence type="ECO:0000259" key="7">
    <source>
        <dbReference type="Pfam" id="PF00892"/>
    </source>
</evidence>
<organism evidence="8 9">
    <name type="scientific">Pseudomonas solani</name>
    <dbReference type="NCBI Taxonomy" id="2731552"/>
    <lineage>
        <taxon>Bacteria</taxon>
        <taxon>Pseudomonadati</taxon>
        <taxon>Pseudomonadota</taxon>
        <taxon>Gammaproteobacteria</taxon>
        <taxon>Pseudomonadales</taxon>
        <taxon>Pseudomonadaceae</taxon>
        <taxon>Pseudomonas</taxon>
    </lineage>
</organism>
<evidence type="ECO:0000256" key="4">
    <source>
        <dbReference type="ARBA" id="ARBA00022989"/>
    </source>
</evidence>
<gene>
    <name evidence="8" type="ORF">PSm6_54700</name>
</gene>
<keyword evidence="2" id="KW-1003">Cell membrane</keyword>
<dbReference type="EMBL" id="AP023081">
    <property type="protein sequence ID" value="BCD89063.1"/>
    <property type="molecule type" value="Genomic_DNA"/>
</dbReference>
<dbReference type="InterPro" id="IPR000620">
    <property type="entry name" value="EamA_dom"/>
</dbReference>
<feature type="transmembrane region" description="Helical" evidence="6">
    <location>
        <begin position="21"/>
        <end position="38"/>
    </location>
</feature>
<feature type="transmembrane region" description="Helical" evidence="6">
    <location>
        <begin position="170"/>
        <end position="189"/>
    </location>
</feature>
<feature type="transmembrane region" description="Helical" evidence="6">
    <location>
        <begin position="141"/>
        <end position="158"/>
    </location>
</feature>
<evidence type="ECO:0000313" key="9">
    <source>
        <dbReference type="Proteomes" id="UP001064896"/>
    </source>
</evidence>
<evidence type="ECO:0000256" key="3">
    <source>
        <dbReference type="ARBA" id="ARBA00022692"/>
    </source>
</evidence>
<feature type="transmembrane region" description="Helical" evidence="6">
    <location>
        <begin position="267"/>
        <end position="285"/>
    </location>
</feature>